<evidence type="ECO:0000313" key="5">
    <source>
        <dbReference type="Proteomes" id="UP001172778"/>
    </source>
</evidence>
<dbReference type="Pfam" id="PF01554">
    <property type="entry name" value="MatE"/>
    <property type="match status" value="2"/>
</dbReference>
<feature type="transmembrane region" description="Helical" evidence="3">
    <location>
        <begin position="162"/>
        <end position="184"/>
    </location>
</feature>
<feature type="region of interest" description="Disordered" evidence="2">
    <location>
        <begin position="455"/>
        <end position="478"/>
    </location>
</feature>
<dbReference type="PANTHER" id="PTHR43298">
    <property type="entry name" value="MULTIDRUG RESISTANCE PROTEIN NORM-RELATED"/>
    <property type="match status" value="1"/>
</dbReference>
<keyword evidence="3" id="KW-0472">Membrane</keyword>
<feature type="transmembrane region" description="Helical" evidence="3">
    <location>
        <begin position="129"/>
        <end position="150"/>
    </location>
</feature>
<dbReference type="RefSeq" id="WP_284102257.1">
    <property type="nucleotide sequence ID" value="NZ_JARRAF010000027.1"/>
</dbReference>
<evidence type="ECO:0000256" key="2">
    <source>
        <dbReference type="SAM" id="MobiDB-lite"/>
    </source>
</evidence>
<evidence type="ECO:0000256" key="1">
    <source>
        <dbReference type="ARBA" id="ARBA00022448"/>
    </source>
</evidence>
<keyword evidence="3" id="KW-0812">Transmembrane</keyword>
<accession>A0ABT7E0V2</accession>
<feature type="transmembrane region" description="Helical" evidence="3">
    <location>
        <begin position="51"/>
        <end position="76"/>
    </location>
</feature>
<gene>
    <name evidence="4" type="ORF">PZA18_18000</name>
</gene>
<sequence length="478" mass="49184">MNDSTATPRSGLATLALLTSKLTLAQFAPVVLNFFVFGLMGKLGGLYFATFSQVATINMTALSASIGVLTALYPLAGRELGAGDQAAYRRVIADGMALALLLALPLLLVSLAAGWIVEVSHNPPPVVALAHQIGWVAALGVIPNVLTGAYRMHFSMSGRAGLISIIYSVGSVLTVLLAIMAVAAAKGDAVHASLAITGVIAATNWLMFGACWLCCRQQAALKIEPLSFLRRVLAGRAGLLRLLAVGWPIGMVFFLEAGALLFSSLTAGAFGLTTGDAHLAGLQWLGVCLVLPLGLGQACSQIVAIHDGSGELTRRNAACWQAIGLGAVLALFVTAAFALWPLQAASLLLGPRAAEPQLAALLRGVMPATGVLFLFETIIIVSAAALRGIGVTRSPLALSVVGYGLFTAGGIWLAAIVLGHGLLGVWIGLLGGFGITTIAVLLRCRSEFRLPGNRPEVAGDGSASSLTSPHLTTEGAKA</sequence>
<evidence type="ECO:0000256" key="3">
    <source>
        <dbReference type="SAM" id="Phobius"/>
    </source>
</evidence>
<proteinExistence type="predicted"/>
<feature type="transmembrane region" description="Helical" evidence="3">
    <location>
        <begin position="396"/>
        <end position="417"/>
    </location>
</feature>
<feature type="transmembrane region" description="Helical" evidence="3">
    <location>
        <begin position="423"/>
        <end position="442"/>
    </location>
</feature>
<protein>
    <submittedName>
        <fullName evidence="4">MATE family efflux transporter</fullName>
    </submittedName>
</protein>
<keyword evidence="3" id="KW-1133">Transmembrane helix</keyword>
<comment type="caution">
    <text evidence="4">The sequence shown here is derived from an EMBL/GenBank/DDBJ whole genome shotgun (WGS) entry which is preliminary data.</text>
</comment>
<dbReference type="EMBL" id="JARRAF010000027">
    <property type="protein sequence ID" value="MDK2125942.1"/>
    <property type="molecule type" value="Genomic_DNA"/>
</dbReference>
<feature type="transmembrane region" description="Helical" evidence="3">
    <location>
        <begin position="97"/>
        <end position="117"/>
    </location>
</feature>
<dbReference type="InterPro" id="IPR002528">
    <property type="entry name" value="MATE_fam"/>
</dbReference>
<evidence type="ECO:0000313" key="4">
    <source>
        <dbReference type="EMBL" id="MDK2125942.1"/>
    </source>
</evidence>
<name>A0ABT7E0V2_9NEIS</name>
<feature type="transmembrane region" description="Helical" evidence="3">
    <location>
        <begin position="239"/>
        <end position="262"/>
    </location>
</feature>
<dbReference type="PANTHER" id="PTHR43298:SF2">
    <property type="entry name" value="FMN_FAD EXPORTER YEEO-RELATED"/>
    <property type="match status" value="1"/>
</dbReference>
<feature type="transmembrane region" description="Helical" evidence="3">
    <location>
        <begin position="360"/>
        <end position="384"/>
    </location>
</feature>
<feature type="transmembrane region" description="Helical" evidence="3">
    <location>
        <begin position="282"/>
        <end position="305"/>
    </location>
</feature>
<dbReference type="Proteomes" id="UP001172778">
    <property type="component" value="Unassembled WGS sequence"/>
</dbReference>
<keyword evidence="1" id="KW-0813">Transport</keyword>
<feature type="transmembrane region" description="Helical" evidence="3">
    <location>
        <begin position="190"/>
        <end position="215"/>
    </location>
</feature>
<feature type="transmembrane region" description="Helical" evidence="3">
    <location>
        <begin position="317"/>
        <end position="340"/>
    </location>
</feature>
<feature type="compositionally biased region" description="Polar residues" evidence="2">
    <location>
        <begin position="462"/>
        <end position="471"/>
    </location>
</feature>
<organism evidence="4 5">
    <name type="scientific">Parachitinimonas caeni</name>
    <dbReference type="NCBI Taxonomy" id="3031301"/>
    <lineage>
        <taxon>Bacteria</taxon>
        <taxon>Pseudomonadati</taxon>
        <taxon>Pseudomonadota</taxon>
        <taxon>Betaproteobacteria</taxon>
        <taxon>Neisseriales</taxon>
        <taxon>Chitinibacteraceae</taxon>
        <taxon>Parachitinimonas</taxon>
    </lineage>
</organism>
<dbReference type="InterPro" id="IPR050222">
    <property type="entry name" value="MATE_MdtK"/>
</dbReference>
<keyword evidence="5" id="KW-1185">Reference proteome</keyword>
<reference evidence="4" key="1">
    <citation type="submission" date="2023-03" db="EMBL/GenBank/DDBJ databases">
        <title>Chitinimonas shenzhenensis gen. nov., sp. nov., a novel member of family Burkholderiaceae isolated from activated sludge collected in Shen Zhen, China.</title>
        <authorList>
            <person name="Wang X."/>
        </authorList>
    </citation>
    <scope>NUCLEOTIDE SEQUENCE</scope>
    <source>
        <strain evidence="4">DQS-5</strain>
    </source>
</reference>